<dbReference type="Proteomes" id="UP001459277">
    <property type="component" value="Unassembled WGS sequence"/>
</dbReference>
<evidence type="ECO:0000313" key="4">
    <source>
        <dbReference type="Proteomes" id="UP001459277"/>
    </source>
</evidence>
<dbReference type="EMBL" id="JAZDWU010000003">
    <property type="protein sequence ID" value="KAL0007003.1"/>
    <property type="molecule type" value="Genomic_DNA"/>
</dbReference>
<protein>
    <recommendedName>
        <fullName evidence="5">CCHC-type domain-containing protein</fullName>
    </recommendedName>
</protein>
<accession>A0AAW2DBE4</accession>
<organism evidence="3 4">
    <name type="scientific">Lithocarpus litseifolius</name>
    <dbReference type="NCBI Taxonomy" id="425828"/>
    <lineage>
        <taxon>Eukaryota</taxon>
        <taxon>Viridiplantae</taxon>
        <taxon>Streptophyta</taxon>
        <taxon>Embryophyta</taxon>
        <taxon>Tracheophyta</taxon>
        <taxon>Spermatophyta</taxon>
        <taxon>Magnoliopsida</taxon>
        <taxon>eudicotyledons</taxon>
        <taxon>Gunneridae</taxon>
        <taxon>Pentapetalae</taxon>
        <taxon>rosids</taxon>
        <taxon>fabids</taxon>
        <taxon>Fagales</taxon>
        <taxon>Fagaceae</taxon>
        <taxon>Lithocarpus</taxon>
    </lineage>
</organism>
<dbReference type="Pfam" id="PF13966">
    <property type="entry name" value="zf-RVT"/>
    <property type="match status" value="1"/>
</dbReference>
<sequence length="351" mass="40485">MSMLDLEVAMEIGETIGNVIPSEHTKEMVGRDFLRVRVEIDVSKPLCRGRKIAINANEFIWVAFKYEKLPNFCYWCGRVSHADKECSYAWRSILKGQDVLMKGARWRVGSGESIGIWNDAWLPSLEYPRVLSNPVTSFEDMKVNDLIDPVSKQWDAGLLQGLFSSQEVELIMSIPLCRTYIEDKLIWPYTSLGNYTMKSGLSVPNKVKNFLWRVCKEALPVKRNLRQRKIIEEDTCDHCKSSAESEVHTRWECSALTSVWNSVPELPLHHDQNVHTVSELNKLTRDEGKDVNLLAMILWTVWYRWKKLRTTNEEFPVSQVSTNAKQALTEYHQANQIITLQSPVCTHPRVK</sequence>
<dbReference type="InterPro" id="IPR025836">
    <property type="entry name" value="Zn_knuckle_CX2CX4HX4C"/>
</dbReference>
<feature type="domain" description="Reverse transcriptase zinc-binding" evidence="1">
    <location>
        <begin position="202"/>
        <end position="260"/>
    </location>
</feature>
<keyword evidence="4" id="KW-1185">Reference proteome</keyword>
<proteinExistence type="predicted"/>
<comment type="caution">
    <text evidence="3">The sequence shown here is derived from an EMBL/GenBank/DDBJ whole genome shotgun (WGS) entry which is preliminary data.</text>
</comment>
<evidence type="ECO:0000259" key="2">
    <source>
        <dbReference type="Pfam" id="PF14392"/>
    </source>
</evidence>
<dbReference type="PANTHER" id="PTHR31286">
    <property type="entry name" value="GLYCINE-RICH CELL WALL STRUCTURAL PROTEIN 1.8-LIKE"/>
    <property type="match status" value="1"/>
</dbReference>
<name>A0AAW2DBE4_9ROSI</name>
<feature type="domain" description="Zinc knuckle CX2CX4HX4C" evidence="2">
    <location>
        <begin position="40"/>
        <end position="88"/>
    </location>
</feature>
<dbReference type="InterPro" id="IPR040256">
    <property type="entry name" value="At4g02000-like"/>
</dbReference>
<dbReference type="InterPro" id="IPR026960">
    <property type="entry name" value="RVT-Znf"/>
</dbReference>
<evidence type="ECO:0000313" key="3">
    <source>
        <dbReference type="EMBL" id="KAL0007003.1"/>
    </source>
</evidence>
<dbReference type="Pfam" id="PF14392">
    <property type="entry name" value="zf-CCHC_4"/>
    <property type="match status" value="1"/>
</dbReference>
<gene>
    <name evidence="3" type="ORF">SO802_008505</name>
</gene>
<dbReference type="AlphaFoldDB" id="A0AAW2DBE4"/>
<dbReference type="PANTHER" id="PTHR31286:SF167">
    <property type="entry name" value="OS09G0268800 PROTEIN"/>
    <property type="match status" value="1"/>
</dbReference>
<evidence type="ECO:0000259" key="1">
    <source>
        <dbReference type="Pfam" id="PF13966"/>
    </source>
</evidence>
<evidence type="ECO:0008006" key="5">
    <source>
        <dbReference type="Google" id="ProtNLM"/>
    </source>
</evidence>
<reference evidence="3 4" key="1">
    <citation type="submission" date="2024-01" db="EMBL/GenBank/DDBJ databases">
        <title>A telomere-to-telomere, gap-free genome of sweet tea (Lithocarpus litseifolius).</title>
        <authorList>
            <person name="Zhou J."/>
        </authorList>
    </citation>
    <scope>NUCLEOTIDE SEQUENCE [LARGE SCALE GENOMIC DNA]</scope>
    <source>
        <strain evidence="3">Zhou-2022a</strain>
        <tissue evidence="3">Leaf</tissue>
    </source>
</reference>